<evidence type="ECO:0000256" key="7">
    <source>
        <dbReference type="ARBA" id="ARBA00022989"/>
    </source>
</evidence>
<sequence>MKHIIKLITRRIVFAAFALLIQIIWGVVLMYQFQNYNTYFSIFFDILALLIVLRILNKWNNPSYKLAWAVPILAIPVFGITIYLLFGRSGLTKKKRRRLEAVHQIFKANLHQNKKTIQEISNMDMGIKRQVDYIYNLSDFPIYKNTAQRYFPTGEAMFESLIEDLKNAKHFIFLEYFIIVEGKMWNTILDILEEKASEGLDIRLIYDDFGCNQLPARYYKSLQAKGLKCAAFNPVRPVLSVVQNNRDHRKILVIDGKVGYTGGVNLADEYINEIVRFGYWKDVGIRIEGDAVANFTVMFLEMWHYITGINEDYMQFDTQKYLNGQIAAEGFVQPYADSPFDRETVGENVYMNIINKAKNYVYICTPYLIIDNEVMTALTLAAKSGVDVRIITPGIPDKKMVFLMTQSYYEQLISAGVRIFQYKKGFVHAKSFVCDDEIATVGSINLDYRSLYMHFECGVYIYHSSVVSDIKNDFLTTLQDCENITLDFCRKRNWILKTFQAVLRLIAPLF</sequence>
<evidence type="ECO:0000256" key="3">
    <source>
        <dbReference type="ARBA" id="ARBA00022516"/>
    </source>
</evidence>
<dbReference type="AlphaFoldDB" id="A0A1I0UYR5"/>
<evidence type="ECO:0000256" key="2">
    <source>
        <dbReference type="ARBA" id="ARBA00022475"/>
    </source>
</evidence>
<proteinExistence type="predicted"/>
<evidence type="ECO:0000256" key="11">
    <source>
        <dbReference type="ARBA" id="ARBA00023264"/>
    </source>
</evidence>
<dbReference type="InterPro" id="IPR027379">
    <property type="entry name" value="CLS_N"/>
</dbReference>
<dbReference type="CDD" id="cd09154">
    <property type="entry name" value="PLDc_SMU_988_like_1"/>
    <property type="match status" value="1"/>
</dbReference>
<feature type="transmembrane region" description="Helical" evidence="13">
    <location>
        <begin position="39"/>
        <end position="56"/>
    </location>
</feature>
<dbReference type="SMART" id="SM00155">
    <property type="entry name" value="PLDc"/>
    <property type="match status" value="2"/>
</dbReference>
<evidence type="ECO:0000313" key="16">
    <source>
        <dbReference type="Proteomes" id="UP000198838"/>
    </source>
</evidence>
<protein>
    <recommendedName>
        <fullName evidence="12">Cardiolipin synthase</fullName>
        <ecNumber evidence="12">2.7.8.-</ecNumber>
    </recommendedName>
</protein>
<dbReference type="PANTHER" id="PTHR21248">
    <property type="entry name" value="CARDIOLIPIN SYNTHASE"/>
    <property type="match status" value="1"/>
</dbReference>
<dbReference type="Pfam" id="PF13091">
    <property type="entry name" value="PLDc_2"/>
    <property type="match status" value="2"/>
</dbReference>
<keyword evidence="11" id="KW-1208">Phospholipid metabolism</keyword>
<evidence type="ECO:0000256" key="9">
    <source>
        <dbReference type="ARBA" id="ARBA00023136"/>
    </source>
</evidence>
<evidence type="ECO:0000256" key="13">
    <source>
        <dbReference type="SAM" id="Phobius"/>
    </source>
</evidence>
<keyword evidence="10" id="KW-0594">Phospholipid biosynthesis</keyword>
<organism evidence="15 16">
    <name type="scientific">Acetitomaculum ruminis DSM 5522</name>
    <dbReference type="NCBI Taxonomy" id="1120918"/>
    <lineage>
        <taxon>Bacteria</taxon>
        <taxon>Bacillati</taxon>
        <taxon>Bacillota</taxon>
        <taxon>Clostridia</taxon>
        <taxon>Lachnospirales</taxon>
        <taxon>Lachnospiraceae</taxon>
        <taxon>Acetitomaculum</taxon>
    </lineage>
</organism>
<dbReference type="NCBIfam" id="TIGR04265">
    <property type="entry name" value="bac_cardiolipin"/>
    <property type="match status" value="1"/>
</dbReference>
<evidence type="ECO:0000313" key="15">
    <source>
        <dbReference type="EMBL" id="SFA69234.1"/>
    </source>
</evidence>
<evidence type="ECO:0000256" key="5">
    <source>
        <dbReference type="ARBA" id="ARBA00022692"/>
    </source>
</evidence>
<dbReference type="CDD" id="cd09160">
    <property type="entry name" value="PLDc_SMU_988_like_2"/>
    <property type="match status" value="1"/>
</dbReference>
<accession>A0A1I0UYR5</accession>
<dbReference type="GO" id="GO:0032049">
    <property type="term" value="P:cardiolipin biosynthetic process"/>
    <property type="evidence" value="ECO:0007669"/>
    <property type="project" value="UniProtKB-UniRule"/>
</dbReference>
<keyword evidence="8" id="KW-0443">Lipid metabolism</keyword>
<dbReference type="OrthoDB" id="9762009at2"/>
<gene>
    <name evidence="15" type="ORF">SAMN05216249_10159</name>
</gene>
<evidence type="ECO:0000256" key="10">
    <source>
        <dbReference type="ARBA" id="ARBA00023209"/>
    </source>
</evidence>
<comment type="subcellular location">
    <subcellularLocation>
        <location evidence="1">Cell membrane</location>
        <topology evidence="1">Multi-pass membrane protein</topology>
    </subcellularLocation>
</comment>
<dbReference type="SUPFAM" id="SSF56024">
    <property type="entry name" value="Phospholipase D/nuclease"/>
    <property type="match status" value="2"/>
</dbReference>
<keyword evidence="2" id="KW-1003">Cell membrane</keyword>
<feature type="transmembrane region" description="Helical" evidence="13">
    <location>
        <begin position="12"/>
        <end position="33"/>
    </location>
</feature>
<keyword evidence="3" id="KW-0444">Lipid biosynthesis</keyword>
<evidence type="ECO:0000256" key="8">
    <source>
        <dbReference type="ARBA" id="ARBA00023098"/>
    </source>
</evidence>
<keyword evidence="16" id="KW-1185">Reference proteome</keyword>
<dbReference type="PANTHER" id="PTHR21248:SF22">
    <property type="entry name" value="PHOSPHOLIPASE D"/>
    <property type="match status" value="1"/>
</dbReference>
<feature type="transmembrane region" description="Helical" evidence="13">
    <location>
        <begin position="68"/>
        <end position="86"/>
    </location>
</feature>
<dbReference type="InterPro" id="IPR001736">
    <property type="entry name" value="PLipase_D/transphosphatidylase"/>
</dbReference>
<keyword evidence="5 13" id="KW-0812">Transmembrane</keyword>
<keyword evidence="6" id="KW-0677">Repeat</keyword>
<dbReference type="Pfam" id="PF13396">
    <property type="entry name" value="PLDc_N"/>
    <property type="match status" value="1"/>
</dbReference>
<evidence type="ECO:0000256" key="4">
    <source>
        <dbReference type="ARBA" id="ARBA00022679"/>
    </source>
</evidence>
<evidence type="ECO:0000256" key="12">
    <source>
        <dbReference type="NCBIfam" id="TIGR04265"/>
    </source>
</evidence>
<keyword evidence="4" id="KW-0808">Transferase</keyword>
<dbReference type="EMBL" id="FOJY01000001">
    <property type="protein sequence ID" value="SFA69234.1"/>
    <property type="molecule type" value="Genomic_DNA"/>
</dbReference>
<dbReference type="GO" id="GO:0008808">
    <property type="term" value="F:cardiolipin synthase activity"/>
    <property type="evidence" value="ECO:0007669"/>
    <property type="project" value="UniProtKB-UniRule"/>
</dbReference>
<evidence type="ECO:0000259" key="14">
    <source>
        <dbReference type="PROSITE" id="PS50035"/>
    </source>
</evidence>
<evidence type="ECO:0000256" key="1">
    <source>
        <dbReference type="ARBA" id="ARBA00004651"/>
    </source>
</evidence>
<dbReference type="EC" id="2.7.8.-" evidence="12"/>
<keyword evidence="7 13" id="KW-1133">Transmembrane helix</keyword>
<dbReference type="STRING" id="1120918.SAMN05216249_10159"/>
<feature type="domain" description="PLD phosphodiesterase" evidence="14">
    <location>
        <begin position="423"/>
        <end position="450"/>
    </location>
</feature>
<dbReference type="Gene3D" id="3.30.870.10">
    <property type="entry name" value="Endonuclease Chain A"/>
    <property type="match status" value="2"/>
</dbReference>
<dbReference type="PROSITE" id="PS50035">
    <property type="entry name" value="PLD"/>
    <property type="match status" value="2"/>
</dbReference>
<name>A0A1I0UYR5_9FIRM</name>
<dbReference type="InterPro" id="IPR025202">
    <property type="entry name" value="PLD-like_dom"/>
</dbReference>
<dbReference type="RefSeq" id="WP_092869783.1">
    <property type="nucleotide sequence ID" value="NZ_FOJY01000001.1"/>
</dbReference>
<dbReference type="InterPro" id="IPR022924">
    <property type="entry name" value="Cardiolipin_synthase"/>
</dbReference>
<dbReference type="Proteomes" id="UP000198838">
    <property type="component" value="Unassembled WGS sequence"/>
</dbReference>
<evidence type="ECO:0000256" key="6">
    <source>
        <dbReference type="ARBA" id="ARBA00022737"/>
    </source>
</evidence>
<feature type="domain" description="PLD phosphodiesterase" evidence="14">
    <location>
        <begin position="243"/>
        <end position="270"/>
    </location>
</feature>
<dbReference type="GO" id="GO:0005886">
    <property type="term" value="C:plasma membrane"/>
    <property type="evidence" value="ECO:0007669"/>
    <property type="project" value="UniProtKB-SubCell"/>
</dbReference>
<reference evidence="15 16" key="1">
    <citation type="submission" date="2016-10" db="EMBL/GenBank/DDBJ databases">
        <authorList>
            <person name="de Groot N.N."/>
        </authorList>
    </citation>
    <scope>NUCLEOTIDE SEQUENCE [LARGE SCALE GENOMIC DNA]</scope>
    <source>
        <strain evidence="15 16">DSM 5522</strain>
    </source>
</reference>
<keyword evidence="9 13" id="KW-0472">Membrane</keyword>